<evidence type="ECO:0000259" key="2">
    <source>
        <dbReference type="Pfam" id="PF01979"/>
    </source>
</evidence>
<dbReference type="InterPro" id="IPR051781">
    <property type="entry name" value="Metallo-dep_Hydrolase"/>
</dbReference>
<gene>
    <name evidence="3" type="ORF">H3Z74_17505</name>
</gene>
<dbReference type="PANTHER" id="PTHR43135:SF3">
    <property type="entry name" value="ALPHA-D-RIBOSE 1-METHYLPHOSPHONATE 5-TRIPHOSPHATE DIPHOSPHATASE"/>
    <property type="match status" value="1"/>
</dbReference>
<dbReference type="KEGG" id="spap:H3Z74_17505"/>
<dbReference type="Pfam" id="PF01979">
    <property type="entry name" value="Amidohydro_1"/>
    <property type="match status" value="1"/>
</dbReference>
<dbReference type="PROSITE" id="PS51257">
    <property type="entry name" value="PROKAR_LIPOPROTEIN"/>
    <property type="match status" value="1"/>
</dbReference>
<evidence type="ECO:0000256" key="1">
    <source>
        <dbReference type="SAM" id="MobiDB-lite"/>
    </source>
</evidence>
<keyword evidence="3" id="KW-0378">Hydrolase</keyword>
<keyword evidence="4" id="KW-1185">Reference proteome</keyword>
<dbReference type="InterPro" id="IPR032466">
    <property type="entry name" value="Metal_Hydrolase"/>
</dbReference>
<dbReference type="PANTHER" id="PTHR43135">
    <property type="entry name" value="ALPHA-D-RIBOSE 1-METHYLPHOSPHONATE 5-TRIPHOSPHATE DIPHOSPHATASE"/>
    <property type="match status" value="1"/>
</dbReference>
<evidence type="ECO:0000313" key="4">
    <source>
        <dbReference type="Proteomes" id="UP000516148"/>
    </source>
</evidence>
<accession>A0A7H0LFS5</accession>
<dbReference type="AlphaFoldDB" id="A0A7H0LFS5"/>
<feature type="domain" description="Amidohydrolase-related" evidence="2">
    <location>
        <begin position="104"/>
        <end position="426"/>
    </location>
</feature>
<evidence type="ECO:0000313" key="3">
    <source>
        <dbReference type="EMBL" id="QNQ08528.1"/>
    </source>
</evidence>
<dbReference type="Gene3D" id="3.20.20.140">
    <property type="entry name" value="Metal-dependent hydrolases"/>
    <property type="match status" value="1"/>
</dbReference>
<feature type="region of interest" description="Disordered" evidence="1">
    <location>
        <begin position="23"/>
        <end position="42"/>
    </location>
</feature>
<dbReference type="SUPFAM" id="SSF51556">
    <property type="entry name" value="Metallo-dependent hydrolases"/>
    <property type="match status" value="1"/>
</dbReference>
<dbReference type="RefSeq" id="WP_187760856.1">
    <property type="nucleotide sequence ID" value="NZ_CP061038.1"/>
</dbReference>
<dbReference type="InterPro" id="IPR006680">
    <property type="entry name" value="Amidohydro-rel"/>
</dbReference>
<dbReference type="Proteomes" id="UP000516148">
    <property type="component" value="Chromosome"/>
</dbReference>
<sequence>MRHATILAALALAGCAAKPAPGPVTASSKPLPAGLDPSRDPGFPSRYVARPQTPVALVGATVLTGTGVEITAGTVLVREGRIEAVGAGLLVPAGYTKVDARGRWVTPGVIDAHSHLGVYAHPGVPANDDGNELTDPNTAQVWAEHSVWPQDPGFDTAREAGVTAMQILPGSGNLFGGRSVTLKNVPADTVQGMKFPGAPYGLKMACGENPKRVYGAKGRAPSTRMGNVAGYRAAWINAADYARKWDKWRAEGKGDPPKRDLQLDTLAGVLKGEILVQNHCYRADEMAIMIDIAREFGYKITAFHHATEAYKIAPLLAREGICVATWANWWGYKMEVYDAIEENAAMIERAGGCAVIHSDDGTLIQHLNQEAAVALSAGRRAGIRISEAEAVKWFTANPAKMLGIADRTGSIEPGKAADLVLWSANPFSIYALADRVWIDGATVYDRKDPTYRRHSDFLLGQPGQELPR</sequence>
<dbReference type="CDD" id="cd01309">
    <property type="entry name" value="Met_dep_hydrolase_C"/>
    <property type="match status" value="1"/>
</dbReference>
<protein>
    <submittedName>
        <fullName evidence="3">Amidohydrolase</fullName>
    </submittedName>
</protein>
<dbReference type="EMBL" id="CP061038">
    <property type="protein sequence ID" value="QNQ08528.1"/>
    <property type="molecule type" value="Genomic_DNA"/>
</dbReference>
<organism evidence="3 4">
    <name type="scientific">Sphingomonas alpina</name>
    <dbReference type="NCBI Taxonomy" id="653931"/>
    <lineage>
        <taxon>Bacteria</taxon>
        <taxon>Pseudomonadati</taxon>
        <taxon>Pseudomonadota</taxon>
        <taxon>Alphaproteobacteria</taxon>
        <taxon>Sphingomonadales</taxon>
        <taxon>Sphingomonadaceae</taxon>
        <taxon>Sphingomonas</taxon>
    </lineage>
</organism>
<reference evidence="3 4" key="1">
    <citation type="submission" date="2020-09" db="EMBL/GenBank/DDBJ databases">
        <title>Sphingomonas sp., a new species isolated from pork steak.</title>
        <authorList>
            <person name="Heidler von Heilborn D."/>
        </authorList>
    </citation>
    <scope>NUCLEOTIDE SEQUENCE [LARGE SCALE GENOMIC DNA]</scope>
    <source>
        <strain evidence="4">S8-3T</strain>
    </source>
</reference>
<name>A0A7H0LFS5_9SPHN</name>
<dbReference type="SUPFAM" id="SSF51338">
    <property type="entry name" value="Composite domain of metallo-dependent hydrolases"/>
    <property type="match status" value="1"/>
</dbReference>
<dbReference type="InterPro" id="IPR011059">
    <property type="entry name" value="Metal-dep_hydrolase_composite"/>
</dbReference>
<proteinExistence type="predicted"/>
<dbReference type="GO" id="GO:0016810">
    <property type="term" value="F:hydrolase activity, acting on carbon-nitrogen (but not peptide) bonds"/>
    <property type="evidence" value="ECO:0007669"/>
    <property type="project" value="InterPro"/>
</dbReference>